<evidence type="ECO:0000313" key="2">
    <source>
        <dbReference type="Proteomes" id="UP001501470"/>
    </source>
</evidence>
<evidence type="ECO:0000313" key="1">
    <source>
        <dbReference type="EMBL" id="GAA1552179.1"/>
    </source>
</evidence>
<accession>A0ABP4MXY0</accession>
<dbReference type="EMBL" id="BAAAQD010000022">
    <property type="protein sequence ID" value="GAA1552179.1"/>
    <property type="molecule type" value="Genomic_DNA"/>
</dbReference>
<proteinExistence type="predicted"/>
<name>A0ABP4MXY0_9ACTN</name>
<comment type="caution">
    <text evidence="1">The sequence shown here is derived from an EMBL/GenBank/DDBJ whole genome shotgun (WGS) entry which is preliminary data.</text>
</comment>
<organism evidence="1 2">
    <name type="scientific">Dactylosporangium maewongense</name>
    <dbReference type="NCBI Taxonomy" id="634393"/>
    <lineage>
        <taxon>Bacteria</taxon>
        <taxon>Bacillati</taxon>
        <taxon>Actinomycetota</taxon>
        <taxon>Actinomycetes</taxon>
        <taxon>Micromonosporales</taxon>
        <taxon>Micromonosporaceae</taxon>
        <taxon>Dactylosporangium</taxon>
    </lineage>
</organism>
<sequence length="59" mass="6573">MVLQHRRNTKRGVTGHLFAAEQHAAAEWSRLDAPRHRLDIAFAAATRVGTVSAGRRRTP</sequence>
<keyword evidence="2" id="KW-1185">Reference proteome</keyword>
<protein>
    <submittedName>
        <fullName evidence="1">Uncharacterized protein</fullName>
    </submittedName>
</protein>
<reference evidence="2" key="1">
    <citation type="journal article" date="2019" name="Int. J. Syst. Evol. Microbiol.">
        <title>The Global Catalogue of Microorganisms (GCM) 10K type strain sequencing project: providing services to taxonomists for standard genome sequencing and annotation.</title>
        <authorList>
            <consortium name="The Broad Institute Genomics Platform"/>
            <consortium name="The Broad Institute Genome Sequencing Center for Infectious Disease"/>
            <person name="Wu L."/>
            <person name="Ma J."/>
        </authorList>
    </citation>
    <scope>NUCLEOTIDE SEQUENCE [LARGE SCALE GENOMIC DNA]</scope>
    <source>
        <strain evidence="2">JCM 15933</strain>
    </source>
</reference>
<dbReference type="Proteomes" id="UP001501470">
    <property type="component" value="Unassembled WGS sequence"/>
</dbReference>
<gene>
    <name evidence="1" type="ORF">GCM10009827_086130</name>
</gene>